<keyword evidence="4" id="KW-0695">RNA-directed DNA polymerase</keyword>
<dbReference type="FunFam" id="3.10.20.370:FF:000001">
    <property type="entry name" value="Retrovirus-related Pol polyprotein from transposon 17.6-like protein"/>
    <property type="match status" value="1"/>
</dbReference>
<dbReference type="EMBL" id="GBHO01042829">
    <property type="protein sequence ID" value="JAG00775.1"/>
    <property type="molecule type" value="Transcribed_RNA"/>
</dbReference>
<keyword evidence="1" id="KW-0808">Transferase</keyword>
<dbReference type="SUPFAM" id="SSF56672">
    <property type="entry name" value="DNA/RNA polymerases"/>
    <property type="match status" value="1"/>
</dbReference>
<reference evidence="6" key="2">
    <citation type="submission" date="2014-07" db="EMBL/GenBank/DDBJ databases">
        <authorList>
            <person name="Hull J."/>
        </authorList>
    </citation>
    <scope>NUCLEOTIDE SEQUENCE</scope>
</reference>
<dbReference type="Pfam" id="PF17919">
    <property type="entry name" value="RT_RNaseH_2"/>
    <property type="match status" value="1"/>
</dbReference>
<reference evidence="6" key="1">
    <citation type="journal article" date="2014" name="PLoS ONE">
        <title>Transcriptome-Based Identification of ABC Transporters in the Western Tarnished Plant Bug Lygus hesperus.</title>
        <authorList>
            <person name="Hull J.J."/>
            <person name="Chaney K."/>
            <person name="Geib S.M."/>
            <person name="Fabrick J.A."/>
            <person name="Brent C.S."/>
            <person name="Walsh D."/>
            <person name="Lavine L.C."/>
        </authorList>
    </citation>
    <scope>NUCLEOTIDE SEQUENCE</scope>
</reference>
<dbReference type="InterPro" id="IPR051320">
    <property type="entry name" value="Viral_Replic_Matur_Polypro"/>
</dbReference>
<keyword evidence="3" id="KW-0378">Hydrolase</keyword>
<feature type="domain" description="Reverse transcriptase/retrotransposon-derived protein RNase H-like" evidence="5">
    <location>
        <begin position="27"/>
        <end position="124"/>
    </location>
</feature>
<proteinExistence type="predicted"/>
<feature type="non-terminal residue" evidence="6">
    <location>
        <position position="125"/>
    </location>
</feature>
<dbReference type="PANTHER" id="PTHR33064:SF37">
    <property type="entry name" value="RIBONUCLEASE H"/>
    <property type="match status" value="1"/>
</dbReference>
<evidence type="ECO:0000256" key="1">
    <source>
        <dbReference type="ARBA" id="ARBA00022695"/>
    </source>
</evidence>
<evidence type="ECO:0000256" key="3">
    <source>
        <dbReference type="ARBA" id="ARBA00022759"/>
    </source>
</evidence>
<evidence type="ECO:0000256" key="2">
    <source>
        <dbReference type="ARBA" id="ARBA00022722"/>
    </source>
</evidence>
<dbReference type="PANTHER" id="PTHR33064">
    <property type="entry name" value="POL PROTEIN"/>
    <property type="match status" value="1"/>
</dbReference>
<dbReference type="GO" id="GO:0003964">
    <property type="term" value="F:RNA-directed DNA polymerase activity"/>
    <property type="evidence" value="ECO:0007669"/>
    <property type="project" value="UniProtKB-KW"/>
</dbReference>
<dbReference type="AlphaFoldDB" id="A0A0A9W7E2"/>
<dbReference type="InterPro" id="IPR043502">
    <property type="entry name" value="DNA/RNA_pol_sf"/>
</dbReference>
<dbReference type="GO" id="GO:0004519">
    <property type="term" value="F:endonuclease activity"/>
    <property type="evidence" value="ECO:0007669"/>
    <property type="project" value="UniProtKB-KW"/>
</dbReference>
<evidence type="ECO:0000256" key="4">
    <source>
        <dbReference type="ARBA" id="ARBA00022918"/>
    </source>
</evidence>
<evidence type="ECO:0000313" key="6">
    <source>
        <dbReference type="EMBL" id="JAG00775.1"/>
    </source>
</evidence>
<feature type="non-terminal residue" evidence="6">
    <location>
        <position position="1"/>
    </location>
</feature>
<keyword evidence="2" id="KW-0540">Nuclease</keyword>
<sequence length="125" mass="14680">YRSYIPKATQILEPFHNLLRKNVNFIWDNECEKSFNLIKDYLCSEPCLAIFNPNRQTIVQTDASLDGIGAILKQKQDDGNFKPVAYFSKKLNEHQKRKKAIFLECLAIKEALTYWQHWLLGIEFV</sequence>
<evidence type="ECO:0000259" key="5">
    <source>
        <dbReference type="Pfam" id="PF17919"/>
    </source>
</evidence>
<protein>
    <recommendedName>
        <fullName evidence="5">Reverse transcriptase/retrotransposon-derived protein RNase H-like domain-containing protein</fullName>
    </recommendedName>
</protein>
<keyword evidence="3" id="KW-0255">Endonuclease</keyword>
<dbReference type="InterPro" id="IPR041577">
    <property type="entry name" value="RT_RNaseH_2"/>
</dbReference>
<accession>A0A0A9W7E2</accession>
<organism evidence="6">
    <name type="scientific">Lygus hesperus</name>
    <name type="common">Western plant bug</name>
    <dbReference type="NCBI Taxonomy" id="30085"/>
    <lineage>
        <taxon>Eukaryota</taxon>
        <taxon>Metazoa</taxon>
        <taxon>Ecdysozoa</taxon>
        <taxon>Arthropoda</taxon>
        <taxon>Hexapoda</taxon>
        <taxon>Insecta</taxon>
        <taxon>Pterygota</taxon>
        <taxon>Neoptera</taxon>
        <taxon>Paraneoptera</taxon>
        <taxon>Hemiptera</taxon>
        <taxon>Heteroptera</taxon>
        <taxon>Panheteroptera</taxon>
        <taxon>Cimicomorpha</taxon>
        <taxon>Miridae</taxon>
        <taxon>Mirini</taxon>
        <taxon>Lygus</taxon>
    </lineage>
</organism>
<gene>
    <name evidence="6" type="ORF">CM83_3966</name>
</gene>
<keyword evidence="1" id="KW-0548">Nucleotidyltransferase</keyword>
<dbReference type="InterPro" id="IPR043128">
    <property type="entry name" value="Rev_trsase/Diguanyl_cyclase"/>
</dbReference>
<dbReference type="Gene3D" id="3.30.70.270">
    <property type="match status" value="1"/>
</dbReference>
<name>A0A0A9W7E2_LYGHE</name>